<dbReference type="InParanoid" id="Q231R8"/>
<dbReference type="GeneID" id="7842017"/>
<dbReference type="EMBL" id="GG662770">
    <property type="protein sequence ID" value="EAR91234.2"/>
    <property type="molecule type" value="Genomic_DNA"/>
</dbReference>
<dbReference type="AlphaFoldDB" id="Q231R8"/>
<organism evidence="1 2">
    <name type="scientific">Tetrahymena thermophila (strain SB210)</name>
    <dbReference type="NCBI Taxonomy" id="312017"/>
    <lineage>
        <taxon>Eukaryota</taxon>
        <taxon>Sar</taxon>
        <taxon>Alveolata</taxon>
        <taxon>Ciliophora</taxon>
        <taxon>Intramacronucleata</taxon>
        <taxon>Oligohymenophorea</taxon>
        <taxon>Hymenostomatida</taxon>
        <taxon>Tetrahymenina</taxon>
        <taxon>Tetrahymenidae</taxon>
        <taxon>Tetrahymena</taxon>
    </lineage>
</organism>
<evidence type="ECO:0000313" key="1">
    <source>
        <dbReference type="EMBL" id="EAR91234.2"/>
    </source>
</evidence>
<evidence type="ECO:0000313" key="2">
    <source>
        <dbReference type="Proteomes" id="UP000009168"/>
    </source>
</evidence>
<proteinExistence type="predicted"/>
<name>Q231R8_TETTS</name>
<dbReference type="HOGENOM" id="CLU_034049_0_0_1"/>
<protein>
    <submittedName>
        <fullName evidence="1">Uncharacterized protein</fullName>
    </submittedName>
</protein>
<dbReference type="RefSeq" id="XP_001011479.2">
    <property type="nucleotide sequence ID" value="XM_001011479.2"/>
</dbReference>
<keyword evidence="2" id="KW-1185">Reference proteome</keyword>
<dbReference type="Proteomes" id="UP000009168">
    <property type="component" value="Unassembled WGS sequence"/>
</dbReference>
<reference evidence="2" key="1">
    <citation type="journal article" date="2006" name="PLoS Biol.">
        <title>Macronuclear genome sequence of the ciliate Tetrahymena thermophila, a model eukaryote.</title>
        <authorList>
            <person name="Eisen J.A."/>
            <person name="Coyne R.S."/>
            <person name="Wu M."/>
            <person name="Wu D."/>
            <person name="Thiagarajan M."/>
            <person name="Wortman J.R."/>
            <person name="Badger J.H."/>
            <person name="Ren Q."/>
            <person name="Amedeo P."/>
            <person name="Jones K.M."/>
            <person name="Tallon L.J."/>
            <person name="Delcher A.L."/>
            <person name="Salzberg S.L."/>
            <person name="Silva J.C."/>
            <person name="Haas B.J."/>
            <person name="Majoros W.H."/>
            <person name="Farzad M."/>
            <person name="Carlton J.M."/>
            <person name="Smith R.K. Jr."/>
            <person name="Garg J."/>
            <person name="Pearlman R.E."/>
            <person name="Karrer K.M."/>
            <person name="Sun L."/>
            <person name="Manning G."/>
            <person name="Elde N.C."/>
            <person name="Turkewitz A.P."/>
            <person name="Asai D.J."/>
            <person name="Wilkes D.E."/>
            <person name="Wang Y."/>
            <person name="Cai H."/>
            <person name="Collins K."/>
            <person name="Stewart B.A."/>
            <person name="Lee S.R."/>
            <person name="Wilamowska K."/>
            <person name="Weinberg Z."/>
            <person name="Ruzzo W.L."/>
            <person name="Wloga D."/>
            <person name="Gaertig J."/>
            <person name="Frankel J."/>
            <person name="Tsao C.-C."/>
            <person name="Gorovsky M.A."/>
            <person name="Keeling P.J."/>
            <person name="Waller R.F."/>
            <person name="Patron N.J."/>
            <person name="Cherry J.M."/>
            <person name="Stover N.A."/>
            <person name="Krieger C.J."/>
            <person name="del Toro C."/>
            <person name="Ryder H.F."/>
            <person name="Williamson S.C."/>
            <person name="Barbeau R.A."/>
            <person name="Hamilton E.P."/>
            <person name="Orias E."/>
        </authorList>
    </citation>
    <scope>NUCLEOTIDE SEQUENCE [LARGE SCALE GENOMIC DNA]</scope>
    <source>
        <strain evidence="2">SB210</strain>
    </source>
</reference>
<dbReference type="KEGG" id="tet:TTHERM_00783220"/>
<gene>
    <name evidence="1" type="ORF">TTHERM_00783220</name>
</gene>
<sequence length="461" mass="53927">MQNSLLQIIIEEEKDLLDLKIYEKFPYLREEKQKFIEQAQNICYEYANSAFEEEKIQYQSDFPNLLSLEKNIFQQSKQANSSLYKNLAQSNKNFDSASENANDKNLNLQSQKFEDLTNQYANGTYENEYSQYSIQNPQIQNYQDSPKNELIKKSQRLPKTSLNKMEQGFFSQLQEIVFYKFKDLLISNQNSQFYGLDDSIIELNEIKLEGDGRIIYQNKQDLKTVTFLISGYLTQDFSAQENFQVLISTKNKECQDNLFIFFKWSDSRLYKILDKFLNNCINNYEPQIYQDYLKELIDSSLQEHFNQIVIKSIYWLIQLLDKCVKLAGPSLFQNQIKKFKTALDSIIEDFQATYEQAKIGGAILAESINNQNLMGSLNIDFMGYSLGTVVTAYALKNLSITARYLMLFGGAATIEEIEDSQQKFQKCYNFYSDNDSNFMILQWHNLISLLIVQINLRNQIQ</sequence>
<accession>Q231R8</accession>